<dbReference type="Gene3D" id="3.30.710.10">
    <property type="entry name" value="Potassium Channel Kv1.1, Chain A"/>
    <property type="match status" value="2"/>
</dbReference>
<dbReference type="PROSITE" id="PS50097">
    <property type="entry name" value="BTB"/>
    <property type="match status" value="2"/>
</dbReference>
<comment type="caution">
    <text evidence="4">The sequence shown here is derived from an EMBL/GenBank/DDBJ whole genome shotgun (WGS) entry which is preliminary data.</text>
</comment>
<dbReference type="CDD" id="cd18186">
    <property type="entry name" value="BTB_POZ_ZBTB_KLHL-like"/>
    <property type="match status" value="1"/>
</dbReference>
<evidence type="ECO:0000313" key="4">
    <source>
        <dbReference type="EMBL" id="RCI06473.1"/>
    </source>
</evidence>
<dbReference type="PROSITE" id="PS50245">
    <property type="entry name" value="CAP_GLY_2"/>
    <property type="match status" value="1"/>
</dbReference>
<dbReference type="SMART" id="SM01052">
    <property type="entry name" value="CAP_GLY"/>
    <property type="match status" value="1"/>
</dbReference>
<dbReference type="InterPro" id="IPR036859">
    <property type="entry name" value="CAP-Gly_dom_sf"/>
</dbReference>
<dbReference type="SMART" id="SM00225">
    <property type="entry name" value="BTB"/>
    <property type="match status" value="1"/>
</dbReference>
<evidence type="ECO:0000256" key="1">
    <source>
        <dbReference type="SAM" id="MobiDB-lite"/>
    </source>
</evidence>
<dbReference type="SUPFAM" id="SSF54695">
    <property type="entry name" value="POZ domain"/>
    <property type="match status" value="1"/>
</dbReference>
<dbReference type="STRING" id="4846.A0A367KW84"/>
<dbReference type="SUPFAM" id="SSF74924">
    <property type="entry name" value="Cap-Gly domain"/>
    <property type="match status" value="1"/>
</dbReference>
<accession>A0A367KW84</accession>
<dbReference type="Gene3D" id="2.30.30.190">
    <property type="entry name" value="CAP Gly-rich-like domain"/>
    <property type="match status" value="1"/>
</dbReference>
<evidence type="ECO:0000259" key="2">
    <source>
        <dbReference type="PROSITE" id="PS50097"/>
    </source>
</evidence>
<protein>
    <submittedName>
        <fullName evidence="4">Kinesin protein 1B</fullName>
    </submittedName>
</protein>
<dbReference type="Pfam" id="PF01302">
    <property type="entry name" value="CAP_GLY"/>
    <property type="match status" value="1"/>
</dbReference>
<dbReference type="EMBL" id="PJQM01000146">
    <property type="protein sequence ID" value="RCI06473.1"/>
    <property type="molecule type" value="Genomic_DNA"/>
</dbReference>
<feature type="domain" description="BTB" evidence="2">
    <location>
        <begin position="161"/>
        <end position="233"/>
    </location>
</feature>
<sequence length="772" mass="87860">MFERPKKTLEHSLFTVLENAQDYVADVYFKYPHTKLWAHKALLMVRVPPSFQQKYLPQLADQTQFDISAVIPYTTLRQLLRFWYTARFTPPPNETSLLSSAIHGLSLSEASSNLQSEVESNLHQEISSLEIKLGVDMLPKGDPEQQWVADLSRMLDQQICTDVTVYQDVQPVSSFPAHRFMLASQSPYFYSVFCTEFREASTSSVHMPSDLFSAATLDVILHYLYTDQLILPDLLDAQPTRLNQKKHELRILQKVFPAADFLGHADTICKAVLLKMAVLCHQFKCVCSECAALLPSMLVFADQHQKHVPKLRSNLIALYADPLDSLAPLWSQKPFAILVSALQKPQAKETQLSDIFATPTPTTPTEDSVISDITQRTWSNMTKHNSVRSLHSLHLCLSYLRGADPFPTWSQPVIQILNQFLHYNVEMIANHFDYYCVEYPILLSCVDGIGFGFSVDFLSFVLQHVLNEGIHDGNAAILYQGIVRDLGNRQEMVRNVAVDGVLMDARLKCAQYLAKRWMSVKAEHGFATIEKDYLRMISEDINVPMRTLTKPLENDISTIFSFKPRKAKKEDGVKRLSFPLQTQDDTQAHVRPYAMTTSQSHSDTEDVSLQRRNSTFRSFRRHTSDDLTDELLALDLRPMEPRQTRLRFSLPTTPSRIRPQKRVAVKKNKRSKSPGRSRWSLGYSTSDSSDDEIMPAVGQKVELLRRPLPTLGTIKYIGPVEFAKGTWVGVELESRLGNNDGSVDGKRYFQTFPQRGVFIKTDDFKILADKKN</sequence>
<reference evidence="4 5" key="1">
    <citation type="journal article" date="2018" name="G3 (Bethesda)">
        <title>Phylogenetic and Phylogenomic Definition of Rhizopus Species.</title>
        <authorList>
            <person name="Gryganskyi A.P."/>
            <person name="Golan J."/>
            <person name="Dolatabadi S."/>
            <person name="Mondo S."/>
            <person name="Robb S."/>
            <person name="Idnurm A."/>
            <person name="Muszewska A."/>
            <person name="Steczkiewicz K."/>
            <person name="Masonjones S."/>
            <person name="Liao H.L."/>
            <person name="Gajdeczka M.T."/>
            <person name="Anike F."/>
            <person name="Vuek A."/>
            <person name="Anishchenko I.M."/>
            <person name="Voigt K."/>
            <person name="de Hoog G.S."/>
            <person name="Smith M.E."/>
            <person name="Heitman J."/>
            <person name="Vilgalys R."/>
            <person name="Stajich J.E."/>
        </authorList>
    </citation>
    <scope>NUCLEOTIDE SEQUENCE [LARGE SCALE GENOMIC DNA]</scope>
    <source>
        <strain evidence="4 5">LSU 92-RS-03</strain>
    </source>
</reference>
<organism evidence="4 5">
    <name type="scientific">Rhizopus stolonifer</name>
    <name type="common">Rhizopus nigricans</name>
    <dbReference type="NCBI Taxonomy" id="4846"/>
    <lineage>
        <taxon>Eukaryota</taxon>
        <taxon>Fungi</taxon>
        <taxon>Fungi incertae sedis</taxon>
        <taxon>Mucoromycota</taxon>
        <taxon>Mucoromycotina</taxon>
        <taxon>Mucoromycetes</taxon>
        <taxon>Mucorales</taxon>
        <taxon>Mucorineae</taxon>
        <taxon>Rhizopodaceae</taxon>
        <taxon>Rhizopus</taxon>
    </lineage>
</organism>
<dbReference type="Proteomes" id="UP000253551">
    <property type="component" value="Unassembled WGS sequence"/>
</dbReference>
<dbReference type="OrthoDB" id="2130750at2759"/>
<name>A0A367KW84_RHIST</name>
<feature type="compositionally biased region" description="Basic residues" evidence="1">
    <location>
        <begin position="658"/>
        <end position="675"/>
    </location>
</feature>
<dbReference type="PROSITE" id="PS00845">
    <property type="entry name" value="CAP_GLY_1"/>
    <property type="match status" value="1"/>
</dbReference>
<dbReference type="InterPro" id="IPR000210">
    <property type="entry name" value="BTB/POZ_dom"/>
</dbReference>
<feature type="domain" description="BTB" evidence="2">
    <location>
        <begin position="25"/>
        <end position="92"/>
    </location>
</feature>
<dbReference type="AlphaFoldDB" id="A0A367KW84"/>
<evidence type="ECO:0000259" key="3">
    <source>
        <dbReference type="PROSITE" id="PS50245"/>
    </source>
</evidence>
<proteinExistence type="predicted"/>
<gene>
    <name evidence="4" type="primary">KHC-73</name>
    <name evidence="4" type="ORF">CU098_010946</name>
</gene>
<keyword evidence="5" id="KW-1185">Reference proteome</keyword>
<dbReference type="PANTHER" id="PTHR24413">
    <property type="entry name" value="SPECKLE-TYPE POZ PROTEIN"/>
    <property type="match status" value="1"/>
</dbReference>
<evidence type="ECO:0000313" key="5">
    <source>
        <dbReference type="Proteomes" id="UP000253551"/>
    </source>
</evidence>
<feature type="region of interest" description="Disordered" evidence="1">
    <location>
        <begin position="651"/>
        <end position="690"/>
    </location>
</feature>
<feature type="domain" description="CAP-Gly" evidence="3">
    <location>
        <begin position="718"/>
        <end position="760"/>
    </location>
</feature>
<dbReference type="Pfam" id="PF00651">
    <property type="entry name" value="BTB"/>
    <property type="match status" value="2"/>
</dbReference>
<dbReference type="InterPro" id="IPR000938">
    <property type="entry name" value="CAP-Gly_domain"/>
</dbReference>
<dbReference type="InterPro" id="IPR011333">
    <property type="entry name" value="SKP1/BTB/POZ_sf"/>
</dbReference>